<protein>
    <recommendedName>
        <fullName evidence="1">HTH arsR-type domain-containing protein</fullName>
    </recommendedName>
</protein>
<evidence type="ECO:0000259" key="1">
    <source>
        <dbReference type="SMART" id="SM00418"/>
    </source>
</evidence>
<dbReference type="InterPro" id="IPR036388">
    <property type="entry name" value="WH-like_DNA-bd_sf"/>
</dbReference>
<sequence length="128" mass="14419">MVPQSIQLTQQSAHEEIAGSRVLLMLKNLDRFRVLYLIAEGGELTVSELLRHVQMARPYMYQHVRRLQQFGWIRAVRRKGAAKRYACISPELRDVVLRLRTIAVDPEANAALAVQTEATGKPVSSAPP</sequence>
<keyword evidence="3" id="KW-1185">Reference proteome</keyword>
<dbReference type="InterPro" id="IPR000835">
    <property type="entry name" value="HTH_MarR-typ"/>
</dbReference>
<dbReference type="InterPro" id="IPR001845">
    <property type="entry name" value="HTH_ArsR_DNA-bd_dom"/>
</dbReference>
<name>A0ABN6FUQ6_9GAMM</name>
<feature type="domain" description="HTH arsR-type" evidence="1">
    <location>
        <begin position="21"/>
        <end position="101"/>
    </location>
</feature>
<dbReference type="CDD" id="cd00090">
    <property type="entry name" value="HTH_ARSR"/>
    <property type="match status" value="1"/>
</dbReference>
<dbReference type="Proteomes" id="UP000681317">
    <property type="component" value="Chromosome"/>
</dbReference>
<accession>A0ABN6FUQ6</accession>
<dbReference type="EMBL" id="AP024545">
    <property type="protein sequence ID" value="BCT93174.1"/>
    <property type="molecule type" value="Genomic_DNA"/>
</dbReference>
<proteinExistence type="predicted"/>
<dbReference type="SUPFAM" id="SSF46785">
    <property type="entry name" value="Winged helix' DNA-binding domain"/>
    <property type="match status" value="1"/>
</dbReference>
<evidence type="ECO:0000313" key="2">
    <source>
        <dbReference type="EMBL" id="BCT93174.1"/>
    </source>
</evidence>
<dbReference type="InterPro" id="IPR036390">
    <property type="entry name" value="WH_DNA-bd_sf"/>
</dbReference>
<dbReference type="Pfam" id="PF01047">
    <property type="entry name" value="MarR"/>
    <property type="match status" value="1"/>
</dbReference>
<dbReference type="Gene3D" id="1.10.10.10">
    <property type="entry name" value="Winged helix-like DNA-binding domain superfamily/Winged helix DNA-binding domain"/>
    <property type="match status" value="1"/>
</dbReference>
<evidence type="ECO:0000313" key="3">
    <source>
        <dbReference type="Proteomes" id="UP000681317"/>
    </source>
</evidence>
<reference evidence="2 3" key="1">
    <citation type="submission" date="2021-03" db="EMBL/GenBank/DDBJ databases">
        <title>Complete Genome Sequences of Two Lysobacter Strains Isolated from Sea Water (Lysobacter caseinilyticus) and Soil (Lysobacter helvus) in South Korea.</title>
        <authorList>
            <person name="Watanabe Y."/>
            <person name="Arakawa K."/>
        </authorList>
    </citation>
    <scope>NUCLEOTIDE SEQUENCE [LARGE SCALE GENOMIC DNA]</scope>
    <source>
        <strain evidence="2 3">KVB24</strain>
    </source>
</reference>
<organism evidence="2 3">
    <name type="scientific">Noviluteimonas caseinilytica</name>
    <dbReference type="NCBI Taxonomy" id="2675101"/>
    <lineage>
        <taxon>Bacteria</taxon>
        <taxon>Pseudomonadati</taxon>
        <taxon>Pseudomonadota</taxon>
        <taxon>Gammaproteobacteria</taxon>
        <taxon>Lysobacterales</taxon>
        <taxon>Lysobacteraceae</taxon>
        <taxon>Noviluteimonas</taxon>
    </lineage>
</organism>
<gene>
    <name evidence="2" type="ORF">LYSCAS_21980</name>
</gene>
<dbReference type="SMART" id="SM00418">
    <property type="entry name" value="HTH_ARSR"/>
    <property type="match status" value="1"/>
</dbReference>
<dbReference type="InterPro" id="IPR011991">
    <property type="entry name" value="ArsR-like_HTH"/>
</dbReference>